<gene>
    <name evidence="2" type="ORF">COI93_20380</name>
</gene>
<accession>A0A2B0LT44</accession>
<protein>
    <recommendedName>
        <fullName evidence="4">Lipase</fullName>
    </recommendedName>
</protein>
<keyword evidence="1" id="KW-0732">Signal</keyword>
<evidence type="ECO:0000313" key="2">
    <source>
        <dbReference type="EMBL" id="PFK31899.1"/>
    </source>
</evidence>
<dbReference type="Proteomes" id="UP000242656">
    <property type="component" value="Unassembled WGS sequence"/>
</dbReference>
<comment type="caution">
    <text evidence="2">The sequence shown here is derived from an EMBL/GenBank/DDBJ whole genome shotgun (WGS) entry which is preliminary data.</text>
</comment>
<proteinExistence type="predicted"/>
<feature type="chain" id="PRO_5012518570" description="Lipase" evidence="1">
    <location>
        <begin position="29"/>
        <end position="535"/>
    </location>
</feature>
<dbReference type="InterPro" id="IPR029058">
    <property type="entry name" value="AB_hydrolase_fold"/>
</dbReference>
<dbReference type="SUPFAM" id="SSF53474">
    <property type="entry name" value="alpha/beta-Hydrolases"/>
    <property type="match status" value="1"/>
</dbReference>
<sequence length="535" mass="59527">MQASIKRCMVLIATFILLVTSTGGIVTAEANTTPIYREMLPQKETLNPGDWFLGEKPLNYDESRTPIVFVQGRNGSADSWYGKTVYHNVNDMYDYAYRAGYQTVFIQLYDAAGKGSASQWDNGKLLAAKLEEIYNHFGKKVNIVAHSKGGIDTQAALIQYGANRFVGKVITLASPHYGSNLADLSYSWWAGWLASLLGQRDDGTYALQTGEMAQFRSVIDNNPNAKLNRYYTVAGTSWGPAFSALSLGGLYLSAYGSNDGLVNEWSTKLPYGTHLFTDSRFDHDNIRKGSAVFSRIEPYLRTSTATFDPLYTLSSNREFVDNLNTTSNQTILGGELEPNKWIDQSIAIDTKTEGVVSVLTASSELKIQLISPSGKVYTNKDSKFTVGDETSYFKGASIRTFKINQMETGEWHVKLMTAHTKDAYMIVTDYKQAAPFTLKMPGKIKGGKVEFQLKQSTKELGKQENLSFTVRIVDREGNLVSQSNQLQRLDEAAFTGLLNHIKKSDVYNVTIDIKGINSEGKAYNRTIVRSVYIEK</sequence>
<dbReference type="AlphaFoldDB" id="A0A2B0LT44"/>
<dbReference type="Gene3D" id="3.40.50.1820">
    <property type="entry name" value="alpha/beta hydrolase"/>
    <property type="match status" value="1"/>
</dbReference>
<reference evidence="2 3" key="1">
    <citation type="submission" date="2017-09" db="EMBL/GenBank/DDBJ databases">
        <title>Large-scale bioinformatics analysis of Bacillus genomes uncovers conserved roles of natural products in bacterial physiology.</title>
        <authorList>
            <consortium name="Agbiome Team Llc"/>
            <person name="Bleich R.M."/>
            <person name="Grubbs K.J."/>
            <person name="Santa Maria K.C."/>
            <person name="Allen S.E."/>
            <person name="Farag S."/>
            <person name="Shank E.A."/>
            <person name="Bowers A."/>
        </authorList>
    </citation>
    <scope>NUCLEOTIDE SEQUENCE [LARGE SCALE GENOMIC DNA]</scope>
    <source>
        <strain evidence="2 3">AFS083043</strain>
    </source>
</reference>
<evidence type="ECO:0000256" key="1">
    <source>
        <dbReference type="SAM" id="SignalP"/>
    </source>
</evidence>
<dbReference type="EMBL" id="NUWN01000091">
    <property type="protein sequence ID" value="PFK31899.1"/>
    <property type="molecule type" value="Genomic_DNA"/>
</dbReference>
<evidence type="ECO:0000313" key="3">
    <source>
        <dbReference type="Proteomes" id="UP000242656"/>
    </source>
</evidence>
<name>A0A2B0LT44_BACCE</name>
<feature type="signal peptide" evidence="1">
    <location>
        <begin position="1"/>
        <end position="28"/>
    </location>
</feature>
<dbReference type="RefSeq" id="WP_098492298.1">
    <property type="nucleotide sequence ID" value="NZ_NUWN01000091.1"/>
</dbReference>
<evidence type="ECO:0008006" key="4">
    <source>
        <dbReference type="Google" id="ProtNLM"/>
    </source>
</evidence>
<organism evidence="2 3">
    <name type="scientific">Bacillus cereus</name>
    <dbReference type="NCBI Taxonomy" id="1396"/>
    <lineage>
        <taxon>Bacteria</taxon>
        <taxon>Bacillati</taxon>
        <taxon>Bacillota</taxon>
        <taxon>Bacilli</taxon>
        <taxon>Bacillales</taxon>
        <taxon>Bacillaceae</taxon>
        <taxon>Bacillus</taxon>
        <taxon>Bacillus cereus group</taxon>
    </lineage>
</organism>